<feature type="transmembrane region" description="Helical" evidence="1">
    <location>
        <begin position="23"/>
        <end position="43"/>
    </location>
</feature>
<dbReference type="InterPro" id="IPR053150">
    <property type="entry name" value="Teicoplanin_resist-assoc"/>
</dbReference>
<evidence type="ECO:0000313" key="3">
    <source>
        <dbReference type="EMBL" id="RSL32745.1"/>
    </source>
</evidence>
<dbReference type="RefSeq" id="WP_125556373.1">
    <property type="nucleotide sequence ID" value="NZ_RBVX01000012.1"/>
</dbReference>
<evidence type="ECO:0000256" key="1">
    <source>
        <dbReference type="SAM" id="Phobius"/>
    </source>
</evidence>
<keyword evidence="4" id="KW-1185">Reference proteome</keyword>
<dbReference type="Proteomes" id="UP000275076">
    <property type="component" value="Unassembled WGS sequence"/>
</dbReference>
<dbReference type="OrthoDB" id="4822551at2"/>
<evidence type="ECO:0000313" key="4">
    <source>
        <dbReference type="Proteomes" id="UP000275076"/>
    </source>
</evidence>
<gene>
    <name evidence="3" type="ORF">D7Z54_13430</name>
</gene>
<feature type="transmembrane region" description="Helical" evidence="1">
    <location>
        <begin position="109"/>
        <end position="129"/>
    </location>
</feature>
<dbReference type="PANTHER" id="PTHR36834:SF1">
    <property type="entry name" value="INTEGRAL MEMBRANE PROTEIN"/>
    <property type="match status" value="1"/>
</dbReference>
<dbReference type="AlphaFoldDB" id="A0A3R9P4N2"/>
<name>A0A3R9P4N2_9BACI</name>
<dbReference type="EMBL" id="RBVX01000012">
    <property type="protein sequence ID" value="RSL32745.1"/>
    <property type="molecule type" value="Genomic_DNA"/>
</dbReference>
<accession>A0A3R9P4N2</accession>
<organism evidence="3 4">
    <name type="scientific">Salibacterium salarium</name>
    <dbReference type="NCBI Taxonomy" id="284579"/>
    <lineage>
        <taxon>Bacteria</taxon>
        <taxon>Bacillati</taxon>
        <taxon>Bacillota</taxon>
        <taxon>Bacilli</taxon>
        <taxon>Bacillales</taxon>
        <taxon>Bacillaceae</taxon>
    </lineage>
</organism>
<reference evidence="3 4" key="1">
    <citation type="submission" date="2018-10" db="EMBL/GenBank/DDBJ databases">
        <title>Draft genome sequence of Bacillus salarius IM0101, isolated from a hypersaline soil in Inner Mongolia, China.</title>
        <authorList>
            <person name="Yamprayoonswat W."/>
            <person name="Boonvisut S."/>
            <person name="Jumpathong W."/>
            <person name="Sittihan S."/>
            <person name="Ruangsuj P."/>
            <person name="Wanthongcharoen S."/>
            <person name="Thongpramul N."/>
            <person name="Pimmason S."/>
            <person name="Yu B."/>
            <person name="Yasawong M."/>
        </authorList>
    </citation>
    <scope>NUCLEOTIDE SEQUENCE [LARGE SCALE GENOMIC DNA]</scope>
    <source>
        <strain evidence="3 4">IM0101</strain>
    </source>
</reference>
<comment type="caution">
    <text evidence="3">The sequence shown here is derived from an EMBL/GenBank/DDBJ whole genome shotgun (WGS) entry which is preliminary data.</text>
</comment>
<feature type="transmembrane region" description="Helical" evidence="1">
    <location>
        <begin position="81"/>
        <end position="102"/>
    </location>
</feature>
<protein>
    <submittedName>
        <fullName evidence="3">VanZ family protein</fullName>
    </submittedName>
</protein>
<feature type="transmembrane region" description="Helical" evidence="1">
    <location>
        <begin position="141"/>
        <end position="161"/>
    </location>
</feature>
<dbReference type="Pfam" id="PF04892">
    <property type="entry name" value="VanZ"/>
    <property type="match status" value="1"/>
</dbReference>
<keyword evidence="1" id="KW-0472">Membrane</keyword>
<dbReference type="InterPro" id="IPR006976">
    <property type="entry name" value="VanZ-like"/>
</dbReference>
<dbReference type="PANTHER" id="PTHR36834">
    <property type="entry name" value="MEMBRANE PROTEIN-RELATED"/>
    <property type="match status" value="1"/>
</dbReference>
<evidence type="ECO:0000259" key="2">
    <source>
        <dbReference type="Pfam" id="PF04892"/>
    </source>
</evidence>
<sequence>MKNSDVHINKKTERQNTVAWRRILLLLLLLYLAILFYVTLFAWNHGSSYGPLGPGGRNYNVVPFRSIYRIANYSPNMADPILILGGNVIMFFPFGAIIAFLVKKKRKALWLIPTVATLLSIFIEMNQYIFTHRVANVDDVLLNSLGGFLGAWFILIIRWGFLKFKVKDKGKTDYI</sequence>
<proteinExistence type="predicted"/>
<keyword evidence="1" id="KW-0812">Transmembrane</keyword>
<feature type="domain" description="VanZ-like" evidence="2">
    <location>
        <begin position="29"/>
        <end position="157"/>
    </location>
</feature>
<keyword evidence="1" id="KW-1133">Transmembrane helix</keyword>